<gene>
    <name evidence="1" type="ORF">PROFUN_14593</name>
</gene>
<reference evidence="1 2" key="1">
    <citation type="journal article" date="2018" name="Genome Biol. Evol.">
        <title>Multiple Roots of Fruiting Body Formation in Amoebozoa.</title>
        <authorList>
            <person name="Hillmann F."/>
            <person name="Forbes G."/>
            <person name="Novohradska S."/>
            <person name="Ferling I."/>
            <person name="Riege K."/>
            <person name="Groth M."/>
            <person name="Westermann M."/>
            <person name="Marz M."/>
            <person name="Spaller T."/>
            <person name="Winckler T."/>
            <person name="Schaap P."/>
            <person name="Glockner G."/>
        </authorList>
    </citation>
    <scope>NUCLEOTIDE SEQUENCE [LARGE SCALE GENOMIC DNA]</scope>
    <source>
        <strain evidence="1 2">Jena</strain>
    </source>
</reference>
<keyword evidence="2" id="KW-1185">Reference proteome</keyword>
<protein>
    <submittedName>
        <fullName evidence="1">Uncharacterized protein</fullName>
    </submittedName>
</protein>
<dbReference type="InParanoid" id="A0A2P6MZF1"/>
<organism evidence="1 2">
    <name type="scientific">Planoprotostelium fungivorum</name>
    <dbReference type="NCBI Taxonomy" id="1890364"/>
    <lineage>
        <taxon>Eukaryota</taxon>
        <taxon>Amoebozoa</taxon>
        <taxon>Evosea</taxon>
        <taxon>Variosea</taxon>
        <taxon>Cavosteliida</taxon>
        <taxon>Cavosteliaceae</taxon>
        <taxon>Planoprotostelium</taxon>
    </lineage>
</organism>
<sequence>MAFDSWHSTITDSQASDGEDVRSFGVINKFPLPDWCTIPEVTGKSFNNLFSEAAEKERRRRGDRKRREMVSSVRNRICTDHEELSRQVEDLTGQIEEERLKWYNLNSYIHEIQIEISMSEIEDVDSLSRQNQTMRACYPKPNGAADAVRNNITAFKVTDYQLSTRCRMPQTFIPWWPLQGGGPRTDRVDPTRQYNRAMATVDPSAENNKAIWRLSRKRFNEIVRLLNDARVDLHQSEGEETCSSFSWSSRLPCGWSKMNYEAIRRASGGGHIGVVELLAAFLKSIGDLPCRRGFLKRRLAALGGETGNSRENIVRGVRAMGMTYNSKPEHGDTTSWIQQIINNRQPGVSSDYREALHEAVHECRPTPIQAVPCFHASRCAMSSLMQLCGYESANKNTSTKHEEYMEWLRKEGILIESLIQTEKPVVVTEKAASASSYTMIGILLDKCEALLLTCLFSDTRMCLRKVQ</sequence>
<dbReference type="EMBL" id="MDYQ01000282">
    <property type="protein sequence ID" value="PRP77080.1"/>
    <property type="molecule type" value="Genomic_DNA"/>
</dbReference>
<proteinExistence type="predicted"/>
<accession>A0A2P6MZF1</accession>
<dbReference type="Proteomes" id="UP000241769">
    <property type="component" value="Unassembled WGS sequence"/>
</dbReference>
<evidence type="ECO:0000313" key="1">
    <source>
        <dbReference type="EMBL" id="PRP77080.1"/>
    </source>
</evidence>
<dbReference type="AlphaFoldDB" id="A0A2P6MZF1"/>
<evidence type="ECO:0000313" key="2">
    <source>
        <dbReference type="Proteomes" id="UP000241769"/>
    </source>
</evidence>
<comment type="caution">
    <text evidence="1">The sequence shown here is derived from an EMBL/GenBank/DDBJ whole genome shotgun (WGS) entry which is preliminary data.</text>
</comment>
<name>A0A2P6MZF1_9EUKA</name>